<dbReference type="EMBL" id="JAHPMX010000012">
    <property type="protein sequence ID" value="MBU9358859.1"/>
    <property type="molecule type" value="Genomic_DNA"/>
</dbReference>
<sequence length="400" mass="44318">MSDANFENLVEVCRAATFVPGGREASLTLATQELLDALSACLADDREYGILMADGDPDQLVLGSTVQLIIGDPRTGFGVVADSLQDLIASPKFRVSEPRNYFLIDKKFSKSDAAIPDNVVCYRRVLQFVSLLRKSAAYLDVDAGTLVFVHGGKYELPVNYSVDDLIRLDGATLDKLVSFVGDDTHNEQKLAIVEESVRSIASAYERSARFSGMLAQLSDLSSKINDGYRLFVASFSYDKVRDALEAAKVDYAAKIHKVFSDIQNQILGIPVATIVVATQMKAADKIGYEFWVNSAVLIGCWVFVMLMVFLLMNQLHTLGVLATEIHRQRDQISMQYKDIADRFKDVFEFLGRRLRLQKFALGSVGGVLIVGFLLAHVVYFKLTVPAETWLKSLLSCYFSA</sequence>
<protein>
    <recommendedName>
        <fullName evidence="4">Phage-related membrane protein</fullName>
    </recommendedName>
</protein>
<evidence type="ECO:0000313" key="2">
    <source>
        <dbReference type="EMBL" id="MBU9358859.1"/>
    </source>
</evidence>
<evidence type="ECO:0008006" key="4">
    <source>
        <dbReference type="Google" id="ProtNLM"/>
    </source>
</evidence>
<proteinExistence type="predicted"/>
<keyword evidence="1" id="KW-0472">Membrane</keyword>
<keyword evidence="1" id="KW-0812">Transmembrane</keyword>
<keyword evidence="1" id="KW-1133">Transmembrane helix</keyword>
<feature type="transmembrane region" description="Helical" evidence="1">
    <location>
        <begin position="290"/>
        <end position="311"/>
    </location>
</feature>
<name>A0AAP2MQL0_9BURK</name>
<evidence type="ECO:0000313" key="3">
    <source>
        <dbReference type="Proteomes" id="UP001196915"/>
    </source>
</evidence>
<accession>A0AAP2MQL0</accession>
<gene>
    <name evidence="2" type="ORF">KTE52_21215</name>
</gene>
<feature type="transmembrane region" description="Helical" evidence="1">
    <location>
        <begin position="359"/>
        <end position="380"/>
    </location>
</feature>
<dbReference type="Proteomes" id="UP001196915">
    <property type="component" value="Unassembled WGS sequence"/>
</dbReference>
<evidence type="ECO:0000256" key="1">
    <source>
        <dbReference type="SAM" id="Phobius"/>
    </source>
</evidence>
<organism evidence="2 3">
    <name type="scientific">Burkholderia multivorans</name>
    <dbReference type="NCBI Taxonomy" id="87883"/>
    <lineage>
        <taxon>Bacteria</taxon>
        <taxon>Pseudomonadati</taxon>
        <taxon>Pseudomonadota</taxon>
        <taxon>Betaproteobacteria</taxon>
        <taxon>Burkholderiales</taxon>
        <taxon>Burkholderiaceae</taxon>
        <taxon>Burkholderia</taxon>
        <taxon>Burkholderia cepacia complex</taxon>
    </lineage>
</organism>
<dbReference type="RefSeq" id="WP_217084680.1">
    <property type="nucleotide sequence ID" value="NZ_JAHPMX010000012.1"/>
</dbReference>
<comment type="caution">
    <text evidence="2">The sequence shown here is derived from an EMBL/GenBank/DDBJ whole genome shotgun (WGS) entry which is preliminary data.</text>
</comment>
<reference evidence="2" key="1">
    <citation type="submission" date="2021-06" db="EMBL/GenBank/DDBJ databases">
        <title>A collection of bacterial strains from the Burkholderia cepacia Research Laboratory and Repository.</title>
        <authorList>
            <person name="Lipuma J."/>
            <person name="Spilker T."/>
        </authorList>
    </citation>
    <scope>NUCLEOTIDE SEQUENCE</scope>
    <source>
        <strain evidence="2">AU37435</strain>
    </source>
</reference>
<dbReference type="AlphaFoldDB" id="A0AAP2MQL0"/>